<dbReference type="Proteomes" id="UP001314205">
    <property type="component" value="Unassembled WGS sequence"/>
</dbReference>
<organism evidence="1 2">
    <name type="scientific">Parnassius mnemosyne</name>
    <name type="common">clouded apollo</name>
    <dbReference type="NCBI Taxonomy" id="213953"/>
    <lineage>
        <taxon>Eukaryota</taxon>
        <taxon>Metazoa</taxon>
        <taxon>Ecdysozoa</taxon>
        <taxon>Arthropoda</taxon>
        <taxon>Hexapoda</taxon>
        <taxon>Insecta</taxon>
        <taxon>Pterygota</taxon>
        <taxon>Neoptera</taxon>
        <taxon>Endopterygota</taxon>
        <taxon>Lepidoptera</taxon>
        <taxon>Glossata</taxon>
        <taxon>Ditrysia</taxon>
        <taxon>Papilionoidea</taxon>
        <taxon>Papilionidae</taxon>
        <taxon>Parnassiinae</taxon>
        <taxon>Parnassini</taxon>
        <taxon>Parnassius</taxon>
        <taxon>Driopa</taxon>
    </lineage>
</organism>
<proteinExistence type="predicted"/>
<dbReference type="AlphaFoldDB" id="A0AAV1LF24"/>
<evidence type="ECO:0000313" key="2">
    <source>
        <dbReference type="Proteomes" id="UP001314205"/>
    </source>
</evidence>
<gene>
    <name evidence="1" type="ORF">PARMNEM_LOCUS13302</name>
</gene>
<reference evidence="1 2" key="1">
    <citation type="submission" date="2023-11" db="EMBL/GenBank/DDBJ databases">
        <authorList>
            <person name="Hedman E."/>
            <person name="Englund M."/>
            <person name="Stromberg M."/>
            <person name="Nyberg Akerstrom W."/>
            <person name="Nylinder S."/>
            <person name="Jareborg N."/>
            <person name="Kallberg Y."/>
            <person name="Kronander E."/>
        </authorList>
    </citation>
    <scope>NUCLEOTIDE SEQUENCE [LARGE SCALE GENOMIC DNA]</scope>
</reference>
<evidence type="ECO:0000313" key="1">
    <source>
        <dbReference type="EMBL" id="CAK1593538.1"/>
    </source>
</evidence>
<accession>A0AAV1LF24</accession>
<dbReference type="EMBL" id="CAVLGL010000088">
    <property type="protein sequence ID" value="CAK1593538.1"/>
    <property type="molecule type" value="Genomic_DNA"/>
</dbReference>
<sequence>MLERHFRDLLPRVQRMGRGAEVRYLNDMRKCIRDAFRHVCEEESVTCPEIERRFSIHRKEYHSPCQNQNTVIFNIVY</sequence>
<name>A0AAV1LF24_9NEOP</name>
<comment type="caution">
    <text evidence="1">The sequence shown here is derived from an EMBL/GenBank/DDBJ whole genome shotgun (WGS) entry which is preliminary data.</text>
</comment>
<protein>
    <submittedName>
        <fullName evidence="1">Uncharacterized protein</fullName>
    </submittedName>
</protein>
<keyword evidence="2" id="KW-1185">Reference proteome</keyword>